<proteinExistence type="predicted"/>
<evidence type="ECO:0000259" key="4">
    <source>
        <dbReference type="PROSITE" id="PS51077"/>
    </source>
</evidence>
<dbReference type="InterPro" id="IPR036390">
    <property type="entry name" value="WH_DNA-bd_sf"/>
</dbReference>
<evidence type="ECO:0000259" key="5">
    <source>
        <dbReference type="PROSITE" id="PS51078"/>
    </source>
</evidence>
<keyword evidence="7" id="KW-1185">Reference proteome</keyword>
<evidence type="ECO:0000256" key="1">
    <source>
        <dbReference type="ARBA" id="ARBA00023015"/>
    </source>
</evidence>
<gene>
    <name evidence="6" type="ORF">Ga0080574_TMP533</name>
</gene>
<dbReference type="Pfam" id="PF09339">
    <property type="entry name" value="HTH_IclR"/>
    <property type="match status" value="1"/>
</dbReference>
<dbReference type="GO" id="GO:0003677">
    <property type="term" value="F:DNA binding"/>
    <property type="evidence" value="ECO:0007669"/>
    <property type="project" value="UniProtKB-KW"/>
</dbReference>
<dbReference type="InterPro" id="IPR050707">
    <property type="entry name" value="HTH_MetabolicPath_Reg"/>
</dbReference>
<dbReference type="InterPro" id="IPR005471">
    <property type="entry name" value="Tscrpt_reg_IclR_N"/>
</dbReference>
<evidence type="ECO:0000313" key="7">
    <source>
        <dbReference type="Proteomes" id="UP000187059"/>
    </source>
</evidence>
<keyword evidence="3" id="KW-0804">Transcription</keyword>
<dbReference type="InterPro" id="IPR029016">
    <property type="entry name" value="GAF-like_dom_sf"/>
</dbReference>
<dbReference type="Gene3D" id="1.10.10.10">
    <property type="entry name" value="Winged helix-like DNA-binding domain superfamily/Winged helix DNA-binding domain"/>
    <property type="match status" value="1"/>
</dbReference>
<organism evidence="6 7">
    <name type="scientific">Salipiger abyssi</name>
    <dbReference type="NCBI Taxonomy" id="1250539"/>
    <lineage>
        <taxon>Bacteria</taxon>
        <taxon>Pseudomonadati</taxon>
        <taxon>Pseudomonadota</taxon>
        <taxon>Alphaproteobacteria</taxon>
        <taxon>Rhodobacterales</taxon>
        <taxon>Roseobacteraceae</taxon>
        <taxon>Salipiger</taxon>
    </lineage>
</organism>
<keyword evidence="2" id="KW-0238">DNA-binding</keyword>
<feature type="domain" description="IclR-ED" evidence="5">
    <location>
        <begin position="78"/>
        <end position="271"/>
    </location>
</feature>
<dbReference type="InterPro" id="IPR014757">
    <property type="entry name" value="Tscrpt_reg_IclR_C"/>
</dbReference>
<accession>A0A1P8UNB4</accession>
<keyword evidence="1" id="KW-0805">Transcription regulation</keyword>
<dbReference type="InterPro" id="IPR036388">
    <property type="entry name" value="WH-like_DNA-bd_sf"/>
</dbReference>
<dbReference type="PANTHER" id="PTHR30136">
    <property type="entry name" value="HELIX-TURN-HELIX TRANSCRIPTIONAL REGULATOR, ICLR FAMILY"/>
    <property type="match status" value="1"/>
</dbReference>
<dbReference type="Proteomes" id="UP000187059">
    <property type="component" value="Plasmid pPABY1"/>
</dbReference>
<evidence type="ECO:0000256" key="3">
    <source>
        <dbReference type="ARBA" id="ARBA00023163"/>
    </source>
</evidence>
<dbReference type="EMBL" id="CP015091">
    <property type="protein sequence ID" value="APZ50867.1"/>
    <property type="molecule type" value="Genomic_DNA"/>
</dbReference>
<dbReference type="GO" id="GO:0045892">
    <property type="term" value="P:negative regulation of DNA-templated transcription"/>
    <property type="evidence" value="ECO:0007669"/>
    <property type="project" value="TreeGrafter"/>
</dbReference>
<dbReference type="RefSeq" id="WP_076695066.1">
    <property type="nucleotide sequence ID" value="NZ_CP015091.1"/>
</dbReference>
<protein>
    <submittedName>
        <fullName evidence="6">Transcriptional regulator</fullName>
    </submittedName>
</protein>
<dbReference type="GO" id="GO:0003700">
    <property type="term" value="F:DNA-binding transcription factor activity"/>
    <property type="evidence" value="ECO:0007669"/>
    <property type="project" value="TreeGrafter"/>
</dbReference>
<dbReference type="OrthoDB" id="8357778at2"/>
<sequence length="275" mass="30249">MNQSDGPAPKKQAQTDKAFVKGLTLLQYMTECDAPVGVSDLAATLELTKSNVHRLLQTLMAFGFVEKDAKSRYSPTLRYWELGYEVWLKSRAGQAALNDADGLAAKTGCLVHVTLADASGEELVLYERIGVPIAHPMRRLWPTGTRVPVWRLIRGWSDFVAFQVAYIAALPEAELATREDEIRAHLAESDVSYDTLVERVGFARENGYAKNLGGGLEHIQGTASAFLDETGRPVGVLSTIFDRPGDPDERLEGTGKLNRLYAHSISHSLGYRDNS</sequence>
<dbReference type="Gene3D" id="3.30.450.40">
    <property type="match status" value="1"/>
</dbReference>
<keyword evidence="6" id="KW-0614">Plasmid</keyword>
<dbReference type="SMART" id="SM00346">
    <property type="entry name" value="HTH_ICLR"/>
    <property type="match status" value="1"/>
</dbReference>
<evidence type="ECO:0000256" key="2">
    <source>
        <dbReference type="ARBA" id="ARBA00023125"/>
    </source>
</evidence>
<name>A0A1P8UNB4_9RHOB</name>
<reference evidence="6 7" key="1">
    <citation type="submission" date="2016-04" db="EMBL/GenBank/DDBJ databases">
        <title>Deep-sea bacteria in the southern Pacific.</title>
        <authorList>
            <person name="Tang K."/>
        </authorList>
    </citation>
    <scope>NUCLEOTIDE SEQUENCE [LARGE SCALE GENOMIC DNA]</scope>
    <source>
        <strain evidence="6 7">JLT2014</strain>
        <plasmid evidence="7">ppaby1</plasmid>
    </source>
</reference>
<dbReference type="PROSITE" id="PS51077">
    <property type="entry name" value="HTH_ICLR"/>
    <property type="match status" value="1"/>
</dbReference>
<dbReference type="PROSITE" id="PS51078">
    <property type="entry name" value="ICLR_ED"/>
    <property type="match status" value="1"/>
</dbReference>
<evidence type="ECO:0000313" key="6">
    <source>
        <dbReference type="EMBL" id="APZ50867.1"/>
    </source>
</evidence>
<dbReference type="AlphaFoldDB" id="A0A1P8UNB4"/>
<dbReference type="PANTHER" id="PTHR30136:SF35">
    <property type="entry name" value="HTH-TYPE TRANSCRIPTIONAL REGULATOR RV1719"/>
    <property type="match status" value="1"/>
</dbReference>
<geneLocation type="plasmid" evidence="7">
    <name>ppaby1</name>
</geneLocation>
<dbReference type="SUPFAM" id="SSF46785">
    <property type="entry name" value="Winged helix' DNA-binding domain"/>
    <property type="match status" value="1"/>
</dbReference>
<feature type="domain" description="HTH iclR-type" evidence="4">
    <location>
        <begin position="16"/>
        <end position="84"/>
    </location>
</feature>
<dbReference type="KEGG" id="paby:Ga0080574_TMP533"/>
<dbReference type="SUPFAM" id="SSF55781">
    <property type="entry name" value="GAF domain-like"/>
    <property type="match status" value="1"/>
</dbReference>